<accession>A0AAE1ZCM0</accession>
<gene>
    <name evidence="1" type="ORF">MN116_005140</name>
</gene>
<keyword evidence="2" id="KW-1185">Reference proteome</keyword>
<dbReference type="Proteomes" id="UP001292079">
    <property type="component" value="Unassembled WGS sequence"/>
</dbReference>
<reference evidence="1" key="1">
    <citation type="submission" date="2022-04" db="EMBL/GenBank/DDBJ databases">
        <authorList>
            <person name="Xu L."/>
            <person name="Lv Z."/>
        </authorList>
    </citation>
    <scope>NUCLEOTIDE SEQUENCE</scope>
    <source>
        <strain evidence="1">LV_2022a</strain>
    </source>
</reference>
<protein>
    <submittedName>
        <fullName evidence="1">Uncharacterized protein</fullName>
    </submittedName>
</protein>
<organism evidence="1 2">
    <name type="scientific">Schistosoma mekongi</name>
    <name type="common">Parasitic worm</name>
    <dbReference type="NCBI Taxonomy" id="38744"/>
    <lineage>
        <taxon>Eukaryota</taxon>
        <taxon>Metazoa</taxon>
        <taxon>Spiralia</taxon>
        <taxon>Lophotrochozoa</taxon>
        <taxon>Platyhelminthes</taxon>
        <taxon>Trematoda</taxon>
        <taxon>Digenea</taxon>
        <taxon>Strigeidida</taxon>
        <taxon>Schistosomatoidea</taxon>
        <taxon>Schistosomatidae</taxon>
        <taxon>Schistosoma</taxon>
    </lineage>
</organism>
<name>A0AAE1ZCM0_SCHME</name>
<evidence type="ECO:0000313" key="1">
    <source>
        <dbReference type="EMBL" id="KAK4471740.1"/>
    </source>
</evidence>
<proteinExistence type="predicted"/>
<reference evidence="1" key="2">
    <citation type="journal article" date="2023" name="Infect Dis Poverty">
        <title>Chromosome-scale genome of the human blood fluke Schistosoma mekongi and its implications for public health.</title>
        <authorList>
            <person name="Zhou M."/>
            <person name="Xu L."/>
            <person name="Xu D."/>
            <person name="Chen W."/>
            <person name="Khan J."/>
            <person name="Hu Y."/>
            <person name="Huang H."/>
            <person name="Wei H."/>
            <person name="Zhang Y."/>
            <person name="Chusongsang P."/>
            <person name="Tanasarnprasert K."/>
            <person name="Hu X."/>
            <person name="Limpanont Y."/>
            <person name="Lv Z."/>
        </authorList>
    </citation>
    <scope>NUCLEOTIDE SEQUENCE</scope>
    <source>
        <strain evidence="1">LV_2022a</strain>
    </source>
</reference>
<comment type="caution">
    <text evidence="1">The sequence shown here is derived from an EMBL/GenBank/DDBJ whole genome shotgun (WGS) entry which is preliminary data.</text>
</comment>
<dbReference type="EMBL" id="JALJAT010000003">
    <property type="protein sequence ID" value="KAK4471740.1"/>
    <property type="molecule type" value="Genomic_DNA"/>
</dbReference>
<sequence>MVHCSSIPSSMIPVDPASRGLNTNDANRIEYWSNWPEFLSKQLSQRPEHVRNKVLQAPLSLKIRKSTILMT</sequence>
<evidence type="ECO:0000313" key="2">
    <source>
        <dbReference type="Proteomes" id="UP001292079"/>
    </source>
</evidence>
<dbReference type="AlphaFoldDB" id="A0AAE1ZCM0"/>